<proteinExistence type="predicted"/>
<name>A0A117QWE9_9ACTN</name>
<protein>
    <submittedName>
        <fullName evidence="1">Uncharacterized protein</fullName>
    </submittedName>
</protein>
<reference evidence="1 2" key="1">
    <citation type="submission" date="2015-10" db="EMBL/GenBank/DDBJ databases">
        <title>Draft genome sequence of Streptomyces canus DSM 40017, type strain for the species Streptomyces canus.</title>
        <authorList>
            <person name="Ruckert C."/>
            <person name="Winkler A."/>
            <person name="Kalinowski J."/>
            <person name="Kampfer P."/>
            <person name="Glaeser S."/>
        </authorList>
    </citation>
    <scope>NUCLEOTIDE SEQUENCE [LARGE SCALE GENOMIC DNA]</scope>
    <source>
        <strain evidence="1 2">DSM 40017</strain>
    </source>
</reference>
<gene>
    <name evidence="1" type="ORF">AQJ46_45975</name>
</gene>
<dbReference type="EMBL" id="LMWU01000068">
    <property type="protein sequence ID" value="KUN57766.1"/>
    <property type="molecule type" value="Genomic_DNA"/>
</dbReference>
<sequence>MGALPLKGNLGMQATLLEQAPPHQLVELLLPHLWASIAEEVGAPSNICVDAALALRHAFGQYGIRSELQPVDLNIRNQEGGEEVFRTSEQSWSEDGTVFHGHCLLVLPDSQRMVDATVEQFPQIAALEQGPLIGRTAAASEEIGPGELMPPHSRLLVQRGDLLLRYTVLAEPLASLLRDDQPYVSVHVANHRRAGINLASLMLLALRDPEVIGRARQAPYPRLRALLRVVADADHQVDAARDFRFRLPDATGQEHWLRLDEIPLPPTTPAAYPRY</sequence>
<comment type="caution">
    <text evidence="1">The sequence shown here is derived from an EMBL/GenBank/DDBJ whole genome shotgun (WGS) entry which is preliminary data.</text>
</comment>
<organism evidence="1 2">
    <name type="scientific">Streptomyces canus</name>
    <dbReference type="NCBI Taxonomy" id="58343"/>
    <lineage>
        <taxon>Bacteria</taxon>
        <taxon>Bacillati</taxon>
        <taxon>Actinomycetota</taxon>
        <taxon>Actinomycetes</taxon>
        <taxon>Kitasatosporales</taxon>
        <taxon>Streptomycetaceae</taxon>
        <taxon>Streptomyces</taxon>
        <taxon>Streptomyces aurantiacus group</taxon>
    </lineage>
</organism>
<dbReference type="AlphaFoldDB" id="A0A117QWE9"/>
<accession>A0A117QWE9</accession>
<evidence type="ECO:0000313" key="1">
    <source>
        <dbReference type="EMBL" id="KUN57766.1"/>
    </source>
</evidence>
<dbReference type="STRING" id="58343.AQJ46_45975"/>
<evidence type="ECO:0000313" key="2">
    <source>
        <dbReference type="Proteomes" id="UP000053669"/>
    </source>
</evidence>
<dbReference type="Proteomes" id="UP000053669">
    <property type="component" value="Unassembled WGS sequence"/>
</dbReference>